<dbReference type="InterPro" id="IPR018300">
    <property type="entry name" value="Aminotrans_IV_CS"/>
</dbReference>
<dbReference type="PANTHER" id="PTHR42743">
    <property type="entry name" value="AMINO-ACID AMINOTRANSFERASE"/>
    <property type="match status" value="1"/>
</dbReference>
<comment type="cofactor">
    <cofactor evidence="1 11">
        <name>pyridoxal 5'-phosphate</name>
        <dbReference type="ChEBI" id="CHEBI:597326"/>
    </cofactor>
</comment>
<evidence type="ECO:0000256" key="9">
    <source>
        <dbReference type="ARBA" id="ARBA00047911"/>
    </source>
</evidence>
<evidence type="ECO:0000256" key="2">
    <source>
        <dbReference type="ARBA" id="ARBA00009320"/>
    </source>
</evidence>
<evidence type="ECO:0000256" key="10">
    <source>
        <dbReference type="RuleBase" id="RU004106"/>
    </source>
</evidence>
<comment type="caution">
    <text evidence="13">The sequence shown here is derived from an EMBL/GenBank/DDBJ whole genome shotgun (WGS) entry which is preliminary data.</text>
</comment>
<dbReference type="GO" id="GO:0047810">
    <property type="term" value="F:D-alanine-2-oxoglutarate aminotransferase activity"/>
    <property type="evidence" value="ECO:0007669"/>
    <property type="project" value="UniProtKB-EC"/>
</dbReference>
<proteinExistence type="inferred from homology"/>
<dbReference type="PANTHER" id="PTHR42743:SF10">
    <property type="entry name" value="D-ALANINE AMINOTRANSFERASE"/>
    <property type="match status" value="1"/>
</dbReference>
<evidence type="ECO:0000256" key="8">
    <source>
        <dbReference type="ARBA" id="ARBA00022898"/>
    </source>
</evidence>
<protein>
    <recommendedName>
        <fullName evidence="5 12">D-alanine aminotransferase</fullName>
        <ecNumber evidence="4 12">2.6.1.21</ecNumber>
    </recommendedName>
</protein>
<dbReference type="InterPro" id="IPR001544">
    <property type="entry name" value="Aminotrans_IV"/>
</dbReference>
<evidence type="ECO:0000256" key="5">
    <source>
        <dbReference type="ARBA" id="ARBA00021779"/>
    </source>
</evidence>
<dbReference type="SUPFAM" id="SSF56752">
    <property type="entry name" value="D-aminoacid aminotransferase-like PLP-dependent enzymes"/>
    <property type="match status" value="1"/>
</dbReference>
<comment type="catalytic activity">
    <reaction evidence="9 12">
        <text>D-alanine + 2-oxoglutarate = D-glutamate + pyruvate</text>
        <dbReference type="Rhea" id="RHEA:15869"/>
        <dbReference type="ChEBI" id="CHEBI:15361"/>
        <dbReference type="ChEBI" id="CHEBI:16810"/>
        <dbReference type="ChEBI" id="CHEBI:29986"/>
        <dbReference type="ChEBI" id="CHEBI:57416"/>
        <dbReference type="EC" id="2.6.1.21"/>
    </reaction>
</comment>
<name>A0ABS2Q060_9BACL</name>
<dbReference type="InterPro" id="IPR005784">
    <property type="entry name" value="D_amino_transT"/>
</dbReference>
<dbReference type="Pfam" id="PF01063">
    <property type="entry name" value="Aminotran_4"/>
    <property type="match status" value="1"/>
</dbReference>
<accession>A0ABS2Q060</accession>
<organism evidence="13 14">
    <name type="scientific">Scopulibacillus daqui</name>
    <dbReference type="NCBI Taxonomy" id="1469162"/>
    <lineage>
        <taxon>Bacteria</taxon>
        <taxon>Bacillati</taxon>
        <taxon>Bacillota</taxon>
        <taxon>Bacilli</taxon>
        <taxon>Bacillales</taxon>
        <taxon>Sporolactobacillaceae</taxon>
        <taxon>Scopulibacillus</taxon>
    </lineage>
</organism>
<keyword evidence="7 13" id="KW-0808">Transferase</keyword>
<dbReference type="InterPro" id="IPR050571">
    <property type="entry name" value="Class-IV_PLP-Dep_Aminotrnsfr"/>
</dbReference>
<dbReference type="CDD" id="cd01558">
    <property type="entry name" value="D-AAT_like"/>
    <property type="match status" value="1"/>
</dbReference>
<evidence type="ECO:0000313" key="13">
    <source>
        <dbReference type="EMBL" id="MBM7645210.1"/>
    </source>
</evidence>
<evidence type="ECO:0000313" key="14">
    <source>
        <dbReference type="Proteomes" id="UP000808914"/>
    </source>
</evidence>
<keyword evidence="8 11" id="KW-0663">Pyridoxal phosphate</keyword>
<evidence type="ECO:0000256" key="6">
    <source>
        <dbReference type="ARBA" id="ARBA00022576"/>
    </source>
</evidence>
<evidence type="ECO:0000256" key="3">
    <source>
        <dbReference type="ARBA" id="ARBA00011738"/>
    </source>
</evidence>
<dbReference type="Gene3D" id="3.30.470.10">
    <property type="match status" value="1"/>
</dbReference>
<dbReference type="PROSITE" id="PS00770">
    <property type="entry name" value="AA_TRANSFER_CLASS_4"/>
    <property type="match status" value="1"/>
</dbReference>
<dbReference type="InterPro" id="IPR043131">
    <property type="entry name" value="BCAT-like_N"/>
</dbReference>
<gene>
    <name evidence="13" type="ORF">JOD45_001421</name>
</gene>
<evidence type="ECO:0000256" key="7">
    <source>
        <dbReference type="ARBA" id="ARBA00022679"/>
    </source>
</evidence>
<evidence type="ECO:0000256" key="12">
    <source>
        <dbReference type="RuleBase" id="RU004520"/>
    </source>
</evidence>
<keyword evidence="14" id="KW-1185">Reference proteome</keyword>
<comment type="function">
    <text evidence="12">Acts on the D-isomers of alanine, leucine, aspartate, glutamate, aminobutyrate, norvaline and asparagine. The enzyme transfers an amino group from a substrate D-amino acid to the pyridoxal phosphate cofactor to form pyridoxamine and an alpha-keto acid in the first half-reaction.</text>
</comment>
<dbReference type="InterPro" id="IPR043132">
    <property type="entry name" value="BCAT-like_C"/>
</dbReference>
<dbReference type="InterPro" id="IPR036038">
    <property type="entry name" value="Aminotransferase-like"/>
</dbReference>
<evidence type="ECO:0000256" key="1">
    <source>
        <dbReference type="ARBA" id="ARBA00001933"/>
    </source>
</evidence>
<dbReference type="EMBL" id="JAFBER010000007">
    <property type="protein sequence ID" value="MBM7645210.1"/>
    <property type="molecule type" value="Genomic_DNA"/>
</dbReference>
<dbReference type="NCBIfam" id="NF005209">
    <property type="entry name" value="PRK06680.1"/>
    <property type="match status" value="1"/>
</dbReference>
<sequence length="282" mass="32588">MILYNNQFIEREDAWIDIEDRGYQFGDGVYEVIRVYHGQCFAMDEHLDRLKRSAREIKLEWPVSRKELEENIRQLIQKNQLNNGIVYLQITRGPAKRTHQFPMQAKSVLTAYTSEMDRPHNNLQNGINTILADDIRWLRCDIKSLNLLGNVLAKEEAHHQQCYEAILHRQDIVTEGSSSNVFIVRNGKLYTHPANHFILNGITRRYVIRYAKEAKIEVIEKAVPIEEMMQADEVFITSTTSEISPVVKVDHNVIGEGRPGAVTTLLQKKFEEEISQLASRVS</sequence>
<dbReference type="NCBIfam" id="TIGR01121">
    <property type="entry name" value="D_amino_aminoT"/>
    <property type="match status" value="1"/>
</dbReference>
<comment type="similarity">
    <text evidence="2 10">Belongs to the class-IV pyridoxal-phosphate-dependent aminotransferase family.</text>
</comment>
<reference evidence="13 14" key="1">
    <citation type="submission" date="2021-01" db="EMBL/GenBank/DDBJ databases">
        <title>Genomic Encyclopedia of Type Strains, Phase IV (KMG-IV): sequencing the most valuable type-strain genomes for metagenomic binning, comparative biology and taxonomic classification.</title>
        <authorList>
            <person name="Goeker M."/>
        </authorList>
    </citation>
    <scope>NUCLEOTIDE SEQUENCE [LARGE SCALE GENOMIC DNA]</scope>
    <source>
        <strain evidence="13 14">DSM 28236</strain>
    </source>
</reference>
<evidence type="ECO:0000256" key="4">
    <source>
        <dbReference type="ARBA" id="ARBA00012874"/>
    </source>
</evidence>
<evidence type="ECO:0000256" key="11">
    <source>
        <dbReference type="RuleBase" id="RU004516"/>
    </source>
</evidence>
<dbReference type="RefSeq" id="WP_205003144.1">
    <property type="nucleotide sequence ID" value="NZ_JAFBER010000007.1"/>
</dbReference>
<comment type="subunit">
    <text evidence="3">Homodimer.</text>
</comment>
<keyword evidence="6 13" id="KW-0032">Aminotransferase</keyword>
<dbReference type="Gene3D" id="3.20.10.10">
    <property type="entry name" value="D-amino Acid Aminotransferase, subunit A, domain 2"/>
    <property type="match status" value="1"/>
</dbReference>
<dbReference type="EC" id="2.6.1.21" evidence="4 12"/>
<dbReference type="Proteomes" id="UP000808914">
    <property type="component" value="Unassembled WGS sequence"/>
</dbReference>